<dbReference type="SUPFAM" id="SSF101898">
    <property type="entry name" value="NHL repeat"/>
    <property type="match status" value="1"/>
</dbReference>
<sequence length="391" mass="44870">MDNNQSLNNTENISLATTEIFLSYNARFWILLLFDIPSVACALFVLFCIFIDRKLRSNIKNHVLVIILLLGIGSQLIDVPFYLNFIVHSSVVPSKPSTCLLWWFVNIGMYDGGVIFMAWTAFERHIIVFHEQWISTRKRRIIVHYFPMCFLILYIFIYYIYAIYYFPCENTYDYTLPFCNEFPCYAYDPIMGIWDWIVNIASPTFLEALLSKHHLVSCPAELVWNSDEHICDWKPTEPIPDCGSSQTINCRATTRWATNGNVIVGVGNELGRDSQPLNLPGRIFIDTRYGNNVYVVDGNNYRVQKFFGNSLASNGITVVGGNGYGSEPNQLKSPVDVYVYAADSSNHRIQMWPKAAPSGITVVDTEGTGEYENRVDYFHSMFFLEKTNTFY</sequence>
<protein>
    <submittedName>
        <fullName evidence="2">Uncharacterized protein</fullName>
    </submittedName>
</protein>
<keyword evidence="1" id="KW-0472">Membrane</keyword>
<dbReference type="AlphaFoldDB" id="A0A820ED02"/>
<feature type="transmembrane region" description="Helical" evidence="1">
    <location>
        <begin position="142"/>
        <end position="166"/>
    </location>
</feature>
<proteinExistence type="predicted"/>
<organism evidence="2 3">
    <name type="scientific">Rotaria magnacalcarata</name>
    <dbReference type="NCBI Taxonomy" id="392030"/>
    <lineage>
        <taxon>Eukaryota</taxon>
        <taxon>Metazoa</taxon>
        <taxon>Spiralia</taxon>
        <taxon>Gnathifera</taxon>
        <taxon>Rotifera</taxon>
        <taxon>Eurotatoria</taxon>
        <taxon>Bdelloidea</taxon>
        <taxon>Philodinida</taxon>
        <taxon>Philodinidae</taxon>
        <taxon>Rotaria</taxon>
    </lineage>
</organism>
<dbReference type="InterPro" id="IPR011042">
    <property type="entry name" value="6-blade_b-propeller_TolB-like"/>
</dbReference>
<feature type="transmembrane region" description="Helical" evidence="1">
    <location>
        <begin position="63"/>
        <end position="83"/>
    </location>
</feature>
<feature type="transmembrane region" description="Helical" evidence="1">
    <location>
        <begin position="103"/>
        <end position="122"/>
    </location>
</feature>
<evidence type="ECO:0000313" key="3">
    <source>
        <dbReference type="Proteomes" id="UP000663842"/>
    </source>
</evidence>
<reference evidence="2" key="1">
    <citation type="submission" date="2021-02" db="EMBL/GenBank/DDBJ databases">
        <authorList>
            <person name="Nowell W R."/>
        </authorList>
    </citation>
    <scope>NUCLEOTIDE SEQUENCE</scope>
</reference>
<keyword evidence="1" id="KW-0812">Transmembrane</keyword>
<dbReference type="SUPFAM" id="SSF81321">
    <property type="entry name" value="Family A G protein-coupled receptor-like"/>
    <property type="match status" value="1"/>
</dbReference>
<accession>A0A820ED02</accession>
<feature type="transmembrane region" description="Helical" evidence="1">
    <location>
        <begin position="28"/>
        <end position="51"/>
    </location>
</feature>
<dbReference type="Gene3D" id="2.120.10.30">
    <property type="entry name" value="TolB, C-terminal domain"/>
    <property type="match status" value="1"/>
</dbReference>
<gene>
    <name evidence="2" type="ORF">UXM345_LOCUS30370</name>
</gene>
<evidence type="ECO:0000313" key="2">
    <source>
        <dbReference type="EMBL" id="CAF4244503.1"/>
    </source>
</evidence>
<comment type="caution">
    <text evidence="2">The sequence shown here is derived from an EMBL/GenBank/DDBJ whole genome shotgun (WGS) entry which is preliminary data.</text>
</comment>
<dbReference type="EMBL" id="CAJOBF010007923">
    <property type="protein sequence ID" value="CAF4244503.1"/>
    <property type="molecule type" value="Genomic_DNA"/>
</dbReference>
<name>A0A820ED02_9BILA</name>
<keyword evidence="1" id="KW-1133">Transmembrane helix</keyword>
<evidence type="ECO:0000256" key="1">
    <source>
        <dbReference type="SAM" id="Phobius"/>
    </source>
</evidence>
<dbReference type="Proteomes" id="UP000663842">
    <property type="component" value="Unassembled WGS sequence"/>
</dbReference>